<feature type="region of interest" description="Disordered" evidence="1">
    <location>
        <begin position="495"/>
        <end position="514"/>
    </location>
</feature>
<dbReference type="EMBL" id="JAEHOE010000167">
    <property type="protein sequence ID" value="KAG2483749.1"/>
    <property type="molecule type" value="Genomic_DNA"/>
</dbReference>
<evidence type="ECO:0000313" key="3">
    <source>
        <dbReference type="Proteomes" id="UP000612055"/>
    </source>
</evidence>
<feature type="compositionally biased region" description="Gly residues" evidence="1">
    <location>
        <begin position="128"/>
        <end position="159"/>
    </location>
</feature>
<proteinExistence type="predicted"/>
<evidence type="ECO:0000313" key="2">
    <source>
        <dbReference type="EMBL" id="KAG2483749.1"/>
    </source>
</evidence>
<gene>
    <name evidence="2" type="ORF">HYH03_017404</name>
</gene>
<feature type="region of interest" description="Disordered" evidence="1">
    <location>
        <begin position="109"/>
        <end position="165"/>
    </location>
</feature>
<accession>A0A835XHZ5</accession>
<dbReference type="AlphaFoldDB" id="A0A835XHZ5"/>
<reference evidence="2" key="1">
    <citation type="journal article" date="2020" name="bioRxiv">
        <title>Comparative genomics of Chlamydomonas.</title>
        <authorList>
            <person name="Craig R.J."/>
            <person name="Hasan A.R."/>
            <person name="Ness R.W."/>
            <person name="Keightley P.D."/>
        </authorList>
    </citation>
    <scope>NUCLEOTIDE SEQUENCE</scope>
    <source>
        <strain evidence="2">CCAP 11/70</strain>
    </source>
</reference>
<evidence type="ECO:0008006" key="4">
    <source>
        <dbReference type="Google" id="ProtNLM"/>
    </source>
</evidence>
<feature type="region of interest" description="Disordered" evidence="1">
    <location>
        <begin position="281"/>
        <end position="309"/>
    </location>
</feature>
<feature type="compositionally biased region" description="Low complexity" evidence="1">
    <location>
        <begin position="281"/>
        <end position="300"/>
    </location>
</feature>
<dbReference type="Proteomes" id="UP000612055">
    <property type="component" value="Unassembled WGS sequence"/>
</dbReference>
<name>A0A835XHZ5_9CHLO</name>
<organism evidence="2 3">
    <name type="scientific">Edaphochlamys debaryana</name>
    <dbReference type="NCBI Taxonomy" id="47281"/>
    <lineage>
        <taxon>Eukaryota</taxon>
        <taxon>Viridiplantae</taxon>
        <taxon>Chlorophyta</taxon>
        <taxon>core chlorophytes</taxon>
        <taxon>Chlorophyceae</taxon>
        <taxon>CS clade</taxon>
        <taxon>Chlamydomonadales</taxon>
        <taxon>Chlamydomonadales incertae sedis</taxon>
        <taxon>Edaphochlamys</taxon>
    </lineage>
</organism>
<protein>
    <recommendedName>
        <fullName evidence="4">Endonuclease/exonuclease/phosphatase domain-containing protein</fullName>
    </recommendedName>
</protein>
<feature type="region of interest" description="Disordered" evidence="1">
    <location>
        <begin position="440"/>
        <end position="477"/>
    </location>
</feature>
<dbReference type="OrthoDB" id="548096at2759"/>
<feature type="compositionally biased region" description="Gly residues" evidence="1">
    <location>
        <begin position="441"/>
        <end position="469"/>
    </location>
</feature>
<dbReference type="SUPFAM" id="SSF56219">
    <property type="entry name" value="DNase I-like"/>
    <property type="match status" value="1"/>
</dbReference>
<dbReference type="InterPro" id="IPR036691">
    <property type="entry name" value="Endo/exonu/phosph_ase_sf"/>
</dbReference>
<evidence type="ECO:0000256" key="1">
    <source>
        <dbReference type="SAM" id="MobiDB-lite"/>
    </source>
</evidence>
<sequence length="514" mass="50692">MPWVPRPQWLARPPQATLLLGSWNLQHFTLNAALPRAAAQKVAHVAATLRDWAAAEGAGGSVVVALQEVMTPEAVPFLAAYLTERAAEPGGGGRVWHCATSGPVGSNAERSAFLWSGPPPPQAPSRRSGGGWRSWFGAGAGGSAGAGAGAGPGPGGGARRGPQAPLHADPGSCFSLLGEEDLAEVLRNRGQEVAGGRFLRSPYYGLFRLGHANLLLANVHLAADLGDAREELAALHRLAAAAQRPNARLFRRHSLGGRLVSRRQRGLMAVLGDFNCPAPAASSTPARPSAAGPAKAQKAKAGGGTAAGATPAEPYAVVRLAGGDGGSGPAEAKGKAAAAPAAAGPAGAAGPSVAPPAADGWGAFLSHGWVNALALNPGQPGSSAAAAAAAPPHTTWRCQKPRSIDAICLPCSAVPLVTGRGVVPPPPHVLAAVGAAAAAGAGPGQGGGGAGASGGAGGRGGGRGPGEAGAGVSPTSYPDHLLAWTRLDLGPLQRAPGKLRSLQTPEVAAAGEGS</sequence>
<keyword evidence="3" id="KW-1185">Reference proteome</keyword>
<comment type="caution">
    <text evidence="2">The sequence shown here is derived from an EMBL/GenBank/DDBJ whole genome shotgun (WGS) entry which is preliminary data.</text>
</comment>
<dbReference type="Gene3D" id="3.60.10.10">
    <property type="entry name" value="Endonuclease/exonuclease/phosphatase"/>
    <property type="match status" value="1"/>
</dbReference>